<proteinExistence type="predicted"/>
<dbReference type="InterPro" id="IPR048451">
    <property type="entry name" value="YgfZ_barrel"/>
</dbReference>
<feature type="domain" description="tRNA-modifying protein YgfZ-like beta-barrel" evidence="1">
    <location>
        <begin position="232"/>
        <end position="296"/>
    </location>
</feature>
<dbReference type="AlphaFoldDB" id="K2KQT7"/>
<comment type="caution">
    <text evidence="2">The sequence shown here is derived from an EMBL/GenBank/DDBJ whole genome shotgun (WGS) entry which is preliminary data.</text>
</comment>
<dbReference type="STRING" id="740709.A10D4_04350"/>
<dbReference type="InterPro" id="IPR017703">
    <property type="entry name" value="YgfZ/GCV_T_CS"/>
</dbReference>
<gene>
    <name evidence="2" type="ORF">A10D4_04350</name>
</gene>
<evidence type="ECO:0000313" key="2">
    <source>
        <dbReference type="EMBL" id="EKE84814.1"/>
    </source>
</evidence>
<accession>K2KQT7</accession>
<dbReference type="SUPFAM" id="SSF103025">
    <property type="entry name" value="Folate-binding domain"/>
    <property type="match status" value="1"/>
</dbReference>
<dbReference type="OrthoDB" id="9796287at2"/>
<dbReference type="PATRIC" id="fig|740709.3.peg.880"/>
<dbReference type="InterPro" id="IPR029043">
    <property type="entry name" value="GcvT/YgfZ_C"/>
</dbReference>
<dbReference type="RefSeq" id="WP_008487973.1">
    <property type="nucleotide sequence ID" value="NZ_AMRG01000004.1"/>
</dbReference>
<protein>
    <submittedName>
        <fullName evidence="2">Glycine cleavage system protein T</fullName>
    </submittedName>
</protein>
<keyword evidence="3" id="KW-1185">Reference proteome</keyword>
<organism evidence="2 3">
    <name type="scientific">Idiomarina xiamenensis 10-D-4</name>
    <dbReference type="NCBI Taxonomy" id="740709"/>
    <lineage>
        <taxon>Bacteria</taxon>
        <taxon>Pseudomonadati</taxon>
        <taxon>Pseudomonadota</taxon>
        <taxon>Gammaproteobacteria</taxon>
        <taxon>Alteromonadales</taxon>
        <taxon>Idiomarinaceae</taxon>
        <taxon>Idiomarina</taxon>
    </lineage>
</organism>
<name>K2KQT7_9GAMM</name>
<dbReference type="eggNOG" id="COG0354">
    <property type="taxonomic scope" value="Bacteria"/>
</dbReference>
<reference evidence="2 3" key="1">
    <citation type="journal article" date="2012" name="J. Bacteriol.">
        <title>Genome Sequence of Idiomarina xiamenensis Type Strain 10-D-4.</title>
        <authorList>
            <person name="Lai Q."/>
            <person name="Wang L."/>
            <person name="Wang W."/>
            <person name="Shao Z."/>
        </authorList>
    </citation>
    <scope>NUCLEOTIDE SEQUENCE [LARGE SCALE GENOMIC DNA]</scope>
    <source>
        <strain evidence="2 3">10-D-4</strain>
    </source>
</reference>
<dbReference type="Gene3D" id="3.30.70.1400">
    <property type="entry name" value="Aminomethyltransferase beta-barrel domains"/>
    <property type="match status" value="1"/>
</dbReference>
<dbReference type="Gene3D" id="3.30.70.1630">
    <property type="match status" value="1"/>
</dbReference>
<dbReference type="NCBIfam" id="TIGR03317">
    <property type="entry name" value="ygfZ_signature"/>
    <property type="match status" value="1"/>
</dbReference>
<evidence type="ECO:0000259" key="1">
    <source>
        <dbReference type="Pfam" id="PF21130"/>
    </source>
</evidence>
<sequence>MVELTQEFTKASPEIVTVSLDDYGVISVSGDDAKMFLQGQLTCDVEQLSEQGWVYGAHCDNKGKTLSAFWLTRWQQQWLLIQPRSSLAESLAQLKKFGVFSRVEISDATDRWHFSGAFGSTVCQLLADRTGLAISDKPGAQAANDQHLVLTIGDSPCQLLLLSEAALPHEYPAIYWHALENERVRARLDPISVGEYVPQMLNLQALQAISFTKGCYIGQETVARMKYLGKQKRALFRATGKAHNVSNGDTLERAVADNWRRAGVVINAVNRADDQVDVLLVLPSDSEVGNNLRVQGQDESLLEIHPLPYQLD</sequence>
<dbReference type="Proteomes" id="UP000014115">
    <property type="component" value="Unassembled WGS sequence"/>
</dbReference>
<dbReference type="InterPro" id="IPR045179">
    <property type="entry name" value="YgfZ/GcvT"/>
</dbReference>
<dbReference type="Gene3D" id="2.40.30.160">
    <property type="match status" value="1"/>
</dbReference>
<dbReference type="Pfam" id="PF21130">
    <property type="entry name" value="YgfZ_barrel"/>
    <property type="match status" value="1"/>
</dbReference>
<dbReference type="PANTHER" id="PTHR22602:SF0">
    <property type="entry name" value="TRANSFERASE CAF17, MITOCHONDRIAL-RELATED"/>
    <property type="match status" value="1"/>
</dbReference>
<dbReference type="GO" id="GO:0016226">
    <property type="term" value="P:iron-sulfur cluster assembly"/>
    <property type="evidence" value="ECO:0007669"/>
    <property type="project" value="TreeGrafter"/>
</dbReference>
<dbReference type="SUPFAM" id="SSF101790">
    <property type="entry name" value="Aminomethyltransferase beta-barrel domain"/>
    <property type="match status" value="1"/>
</dbReference>
<evidence type="ECO:0000313" key="3">
    <source>
        <dbReference type="Proteomes" id="UP000014115"/>
    </source>
</evidence>
<dbReference type="EMBL" id="AMRG01000004">
    <property type="protein sequence ID" value="EKE84814.1"/>
    <property type="molecule type" value="Genomic_DNA"/>
</dbReference>
<dbReference type="PANTHER" id="PTHR22602">
    <property type="entry name" value="TRANSFERASE CAF17, MITOCHONDRIAL-RELATED"/>
    <property type="match status" value="1"/>
</dbReference>